<feature type="compositionally biased region" description="Gly residues" evidence="1">
    <location>
        <begin position="24"/>
        <end position="40"/>
    </location>
</feature>
<proteinExistence type="predicted"/>
<evidence type="ECO:0000313" key="2">
    <source>
        <dbReference type="EMBL" id="ORE86203.1"/>
    </source>
</evidence>
<dbReference type="AlphaFoldDB" id="A0A1Y1SCC1"/>
<protein>
    <submittedName>
        <fullName evidence="2">Uncharacterized protein</fullName>
    </submittedName>
</protein>
<comment type="caution">
    <text evidence="2">The sequence shown here is derived from an EMBL/GenBank/DDBJ whole genome shotgun (WGS) entry which is preliminary data.</text>
</comment>
<keyword evidence="3" id="KW-1185">Reference proteome</keyword>
<gene>
    <name evidence="2" type="ORF">ATO7_12938</name>
</gene>
<sequence>MIACALALGLLTACGSDGGGTRASGGVDGNDGYNPGGEYTGGDNNTDSGFPNTGIVGGAIMEGIKVVAGNPSSPAKGFVCSQSTSFNAGAYIEIGANGLVGGLLGNLLALLSGDSVDNLLNGLSDSVLALDGDLRTAAVVTQALSGLGGLLNSMDVIVNLPDGQTMPAGHYAVFAVSFPPSLLELGVLSTLSVQTLLGDVVQESGVKVTTSSLSLLGLSTNQLSTDAGYALIGYKTTKPYSRAQLSISSGLLSLDLGEKLYIHEFCTAGRLVDPPTES</sequence>
<dbReference type="Proteomes" id="UP000192342">
    <property type="component" value="Unassembled WGS sequence"/>
</dbReference>
<name>A0A1Y1SCC1_9GAMM</name>
<reference evidence="2 3" key="1">
    <citation type="submission" date="2013-04" db="EMBL/GenBank/DDBJ databases">
        <title>Oceanococcus atlanticus 22II-S10r2 Genome Sequencing.</title>
        <authorList>
            <person name="Lai Q."/>
            <person name="Li G."/>
            <person name="Shao Z."/>
        </authorList>
    </citation>
    <scope>NUCLEOTIDE SEQUENCE [LARGE SCALE GENOMIC DNA]</scope>
    <source>
        <strain evidence="2 3">22II-S10r2</strain>
    </source>
</reference>
<organism evidence="2 3">
    <name type="scientific">Oceanococcus atlanticus</name>
    <dbReference type="NCBI Taxonomy" id="1317117"/>
    <lineage>
        <taxon>Bacteria</taxon>
        <taxon>Pseudomonadati</taxon>
        <taxon>Pseudomonadota</taxon>
        <taxon>Gammaproteobacteria</taxon>
        <taxon>Chromatiales</taxon>
        <taxon>Oceanococcaceae</taxon>
        <taxon>Oceanococcus</taxon>
    </lineage>
</organism>
<dbReference type="EMBL" id="AQQV01000003">
    <property type="protein sequence ID" value="ORE86203.1"/>
    <property type="molecule type" value="Genomic_DNA"/>
</dbReference>
<evidence type="ECO:0000256" key="1">
    <source>
        <dbReference type="SAM" id="MobiDB-lite"/>
    </source>
</evidence>
<evidence type="ECO:0000313" key="3">
    <source>
        <dbReference type="Proteomes" id="UP000192342"/>
    </source>
</evidence>
<accession>A0A1Y1SCC1</accession>
<feature type="region of interest" description="Disordered" evidence="1">
    <location>
        <begin position="24"/>
        <end position="47"/>
    </location>
</feature>
<dbReference type="STRING" id="1317117.ATO7_12938"/>